<feature type="transmembrane region" description="Helical" evidence="1">
    <location>
        <begin position="86"/>
        <end position="104"/>
    </location>
</feature>
<feature type="transmembrane region" description="Helical" evidence="1">
    <location>
        <begin position="111"/>
        <end position="137"/>
    </location>
</feature>
<keyword evidence="1" id="KW-0812">Transmembrane</keyword>
<evidence type="ECO:0000313" key="3">
    <source>
        <dbReference type="Proteomes" id="UP001302806"/>
    </source>
</evidence>
<name>A0ABY9XY27_9FLAO</name>
<organism evidence="2 3">
    <name type="scientific">Thalassobellus suaedae</name>
    <dbReference type="NCBI Taxonomy" id="3074124"/>
    <lineage>
        <taxon>Bacteria</taxon>
        <taxon>Pseudomonadati</taxon>
        <taxon>Bacteroidota</taxon>
        <taxon>Flavobacteriia</taxon>
        <taxon>Flavobacteriales</taxon>
        <taxon>Flavobacteriaceae</taxon>
        <taxon>Thalassobellus</taxon>
    </lineage>
</organism>
<evidence type="ECO:0000313" key="2">
    <source>
        <dbReference type="EMBL" id="WNH10872.1"/>
    </source>
</evidence>
<reference evidence="2 3" key="1">
    <citation type="submission" date="2023-09" db="EMBL/GenBank/DDBJ databases">
        <title>Thalassobella suaedae gen. nov., sp. nov., a marine bacterium of the family Flavobacteriaceae isolated from a halophyte Suaeda japonica.</title>
        <authorList>
            <person name="Lee S.Y."/>
            <person name="Hwang C.Y."/>
        </authorList>
    </citation>
    <scope>NUCLEOTIDE SEQUENCE [LARGE SCALE GENOMIC DNA]</scope>
    <source>
        <strain evidence="2 3">HL-DH14</strain>
    </source>
</reference>
<evidence type="ECO:0000256" key="1">
    <source>
        <dbReference type="SAM" id="Phobius"/>
    </source>
</evidence>
<keyword evidence="1" id="KW-1133">Transmembrane helix</keyword>
<protein>
    <submittedName>
        <fullName evidence="2">Uncharacterized protein</fullName>
    </submittedName>
</protein>
<feature type="transmembrane region" description="Helical" evidence="1">
    <location>
        <begin position="13"/>
        <end position="33"/>
    </location>
</feature>
<feature type="transmembrane region" description="Helical" evidence="1">
    <location>
        <begin position="45"/>
        <end position="66"/>
    </location>
</feature>
<proteinExistence type="predicted"/>
<dbReference type="EMBL" id="CP134537">
    <property type="protein sequence ID" value="WNH10872.1"/>
    <property type="molecule type" value="Genomic_DNA"/>
</dbReference>
<dbReference type="RefSeq" id="WP_415867093.1">
    <property type="nucleotide sequence ID" value="NZ_CP134537.1"/>
</dbReference>
<gene>
    <name evidence="2" type="ORF">RHP51_09655</name>
</gene>
<accession>A0ABY9XY27</accession>
<dbReference type="Proteomes" id="UP001302806">
    <property type="component" value="Chromosome"/>
</dbReference>
<sequence length="146" mass="17221">MELYKRIIEIVDANLINCLIPIILTLILVELIFKNRFETKKVLNLIRWTIISYTVITWTFYLIGMATTDNPDEYAFINRATGPYAWAYWIMFLSALILPLTLLIKKLASKFWYVLLVVFGMKSGMYFERFVIIVTSFCRLPLFRTV</sequence>
<keyword evidence="1" id="KW-0472">Membrane</keyword>